<dbReference type="Proteomes" id="UP001165083">
    <property type="component" value="Unassembled WGS sequence"/>
</dbReference>
<accession>A0A9W6TMH2</accession>
<reference evidence="4" key="1">
    <citation type="submission" date="2023-04" db="EMBL/GenBank/DDBJ databases">
        <title>Phytophthora lilii NBRC 32176.</title>
        <authorList>
            <person name="Ichikawa N."/>
            <person name="Sato H."/>
            <person name="Tonouchi N."/>
        </authorList>
    </citation>
    <scope>NUCLEOTIDE SEQUENCE</scope>
    <source>
        <strain evidence="4">NBRC 32176</strain>
    </source>
</reference>
<keyword evidence="3" id="KW-0472">Membrane</keyword>
<proteinExistence type="inferred from homology"/>
<keyword evidence="5" id="KW-1185">Reference proteome</keyword>
<feature type="transmembrane region" description="Helical" evidence="3">
    <location>
        <begin position="290"/>
        <end position="310"/>
    </location>
</feature>
<keyword evidence="3" id="KW-0812">Transmembrane</keyword>
<evidence type="ECO:0000313" key="4">
    <source>
        <dbReference type="EMBL" id="GMF16243.1"/>
    </source>
</evidence>
<evidence type="ECO:0000256" key="2">
    <source>
        <dbReference type="ARBA" id="ARBA00023180"/>
    </source>
</evidence>
<evidence type="ECO:0000256" key="3">
    <source>
        <dbReference type="SAM" id="Phobius"/>
    </source>
</evidence>
<dbReference type="InterPro" id="IPR004911">
    <property type="entry name" value="Interferon-induced_GILT"/>
</dbReference>
<gene>
    <name evidence="4" type="ORF">Plil01_000574800</name>
</gene>
<evidence type="ECO:0000313" key="5">
    <source>
        <dbReference type="Proteomes" id="UP001165083"/>
    </source>
</evidence>
<organism evidence="4 5">
    <name type="scientific">Phytophthora lilii</name>
    <dbReference type="NCBI Taxonomy" id="2077276"/>
    <lineage>
        <taxon>Eukaryota</taxon>
        <taxon>Sar</taxon>
        <taxon>Stramenopiles</taxon>
        <taxon>Oomycota</taxon>
        <taxon>Peronosporomycetes</taxon>
        <taxon>Peronosporales</taxon>
        <taxon>Peronosporaceae</taxon>
        <taxon>Phytophthora</taxon>
    </lineage>
</organism>
<dbReference type="AlphaFoldDB" id="A0A9W6TMH2"/>
<name>A0A9W6TMH2_9STRA</name>
<sequence>MIREERSGSTIVNDKVLGSATEGVALNTLKASVCSAYTGPKSFYPAECVKLVGEQKVFAPEEAVVADKGEKPLIAAGDEKTASGAAAAPKKDDVNINVQAPANRDGDIVVDVKEEATPAPANVPTAAVVSGKVQLAMYWRAFWITPLSALHDLTLTLRSPRFQKIIDFYPVPAAGTSFDAKGNFVCTAGMVECMGHKWLSCAVEEFHQIGDLVERIAVSICHTKSKPPVEDDVVKPCAPKKKDTGNTGAMYEDAPGIGKPLPTEPEAKTVTEFEAKVIGGKQADDEETSATMTAVILPGVCFVGLVAVALRLTRDHKKDA</sequence>
<keyword evidence="3" id="KW-1133">Transmembrane helix</keyword>
<comment type="caution">
    <text evidence="4">The sequence shown here is derived from an EMBL/GenBank/DDBJ whole genome shotgun (WGS) entry which is preliminary data.</text>
</comment>
<protein>
    <submittedName>
        <fullName evidence="4">Unnamed protein product</fullName>
    </submittedName>
</protein>
<dbReference type="EMBL" id="BSXW01000245">
    <property type="protein sequence ID" value="GMF16243.1"/>
    <property type="molecule type" value="Genomic_DNA"/>
</dbReference>
<keyword evidence="2" id="KW-0325">Glycoprotein</keyword>
<evidence type="ECO:0000256" key="1">
    <source>
        <dbReference type="ARBA" id="ARBA00005679"/>
    </source>
</evidence>
<comment type="similarity">
    <text evidence="1">Belongs to the GILT family.</text>
</comment>
<dbReference type="Pfam" id="PF03227">
    <property type="entry name" value="GILT"/>
    <property type="match status" value="1"/>
</dbReference>
<dbReference type="GO" id="GO:0016671">
    <property type="term" value="F:oxidoreductase activity, acting on a sulfur group of donors, disulfide as acceptor"/>
    <property type="evidence" value="ECO:0007669"/>
    <property type="project" value="InterPro"/>
</dbReference>
<dbReference type="OrthoDB" id="958254at2759"/>